<evidence type="ECO:0000313" key="3">
    <source>
        <dbReference type="Proteomes" id="UP000266723"/>
    </source>
</evidence>
<comment type="caution">
    <text evidence="2">The sequence shown here is derived from an EMBL/GenBank/DDBJ whole genome shotgun (WGS) entry which is preliminary data.</text>
</comment>
<feature type="compositionally biased region" description="Basic and acidic residues" evidence="1">
    <location>
        <begin position="188"/>
        <end position="203"/>
    </location>
</feature>
<proteinExistence type="predicted"/>
<feature type="region of interest" description="Disordered" evidence="1">
    <location>
        <begin position="37"/>
        <end position="104"/>
    </location>
</feature>
<dbReference type="Proteomes" id="UP000266723">
    <property type="component" value="Unassembled WGS sequence"/>
</dbReference>
<protein>
    <submittedName>
        <fullName evidence="2">Uncharacterized protein</fullName>
    </submittedName>
</protein>
<keyword evidence="3" id="KW-1185">Reference proteome</keyword>
<organism evidence="2 3">
    <name type="scientific">Brassica cretica</name>
    <name type="common">Mustard</name>
    <dbReference type="NCBI Taxonomy" id="69181"/>
    <lineage>
        <taxon>Eukaryota</taxon>
        <taxon>Viridiplantae</taxon>
        <taxon>Streptophyta</taxon>
        <taxon>Embryophyta</taxon>
        <taxon>Tracheophyta</taxon>
        <taxon>Spermatophyta</taxon>
        <taxon>Magnoliopsida</taxon>
        <taxon>eudicotyledons</taxon>
        <taxon>Gunneridae</taxon>
        <taxon>Pentapetalae</taxon>
        <taxon>rosids</taxon>
        <taxon>malvids</taxon>
        <taxon>Brassicales</taxon>
        <taxon>Brassicaceae</taxon>
        <taxon>Brassiceae</taxon>
        <taxon>Brassica</taxon>
    </lineage>
</organism>
<feature type="compositionally biased region" description="Basic and acidic residues" evidence="1">
    <location>
        <begin position="298"/>
        <end position="315"/>
    </location>
</feature>
<feature type="region of interest" description="Disordered" evidence="1">
    <location>
        <begin position="182"/>
        <end position="213"/>
    </location>
</feature>
<name>A0ABQ7D8M2_BRACR</name>
<evidence type="ECO:0000256" key="1">
    <source>
        <dbReference type="SAM" id="MobiDB-lite"/>
    </source>
</evidence>
<accession>A0ABQ7D8M2</accession>
<feature type="compositionally biased region" description="Polar residues" evidence="1">
    <location>
        <begin position="288"/>
        <end position="297"/>
    </location>
</feature>
<sequence length="350" mass="39513">MATPLTTTLEALQQRMFPQLTLTPQRSRRLRKCSRTLGFATPLDRSGNAQVKTSEQNPDETTPAPTRKNPGNLPPIVEDEEEEEIERVDVDSSSQFEPTGEDAYVNPRRTRSCAAKDDSHFDNPMTKEEEAIFCDEHEKLAEGHTRNTRGKHPKTPKLARVKSQIRDLRDHLKKTAAVVRAKPKRRNPRNDKNVRHGEEETHGADNCAIGFGTEQGRTTGNTWTRNLNYDENSFCDFHKVRGHSFVNCKVLSARLAAKLLARELAEVSSVKDLIRDSDRPPRNDKAPQTKNSLQGNRSGEKRGRRQDEKGNDNSRRMVNMIIGGSQYCSETISAIKAYEHKADTRANSLT</sequence>
<feature type="compositionally biased region" description="Basic and acidic residues" evidence="1">
    <location>
        <begin position="275"/>
        <end position="287"/>
    </location>
</feature>
<evidence type="ECO:0000313" key="2">
    <source>
        <dbReference type="EMBL" id="KAF3568841.1"/>
    </source>
</evidence>
<reference evidence="2 3" key="1">
    <citation type="journal article" date="2020" name="BMC Genomics">
        <title>Intraspecific diversification of the crop wild relative Brassica cretica Lam. using demographic model selection.</title>
        <authorList>
            <person name="Kioukis A."/>
            <person name="Michalopoulou V.A."/>
            <person name="Briers L."/>
            <person name="Pirintsos S."/>
            <person name="Studholme D.J."/>
            <person name="Pavlidis P."/>
            <person name="Sarris P.F."/>
        </authorList>
    </citation>
    <scope>NUCLEOTIDE SEQUENCE [LARGE SCALE GENOMIC DNA]</scope>
    <source>
        <strain evidence="3">cv. PFS-1207/04</strain>
    </source>
</reference>
<feature type="region of interest" description="Disordered" evidence="1">
    <location>
        <begin position="275"/>
        <end position="316"/>
    </location>
</feature>
<feature type="compositionally biased region" description="Acidic residues" evidence="1">
    <location>
        <begin position="77"/>
        <end position="86"/>
    </location>
</feature>
<dbReference type="EMBL" id="QGKV02000759">
    <property type="protein sequence ID" value="KAF3568841.1"/>
    <property type="molecule type" value="Genomic_DNA"/>
</dbReference>
<gene>
    <name evidence="2" type="ORF">DY000_02016041</name>
</gene>
<feature type="compositionally biased region" description="Polar residues" evidence="1">
    <location>
        <begin position="47"/>
        <end position="64"/>
    </location>
</feature>